<feature type="transmembrane region" description="Helical" evidence="6">
    <location>
        <begin position="281"/>
        <end position="301"/>
    </location>
</feature>
<keyword evidence="3 6" id="KW-0812">Transmembrane</keyword>
<dbReference type="InterPro" id="IPR030184">
    <property type="entry name" value="WAT1-related"/>
</dbReference>
<dbReference type="PANTHER" id="PTHR31218">
    <property type="entry name" value="WAT1-RELATED PROTEIN"/>
    <property type="match status" value="1"/>
</dbReference>
<evidence type="ECO:0000256" key="2">
    <source>
        <dbReference type="ARBA" id="ARBA00007635"/>
    </source>
</evidence>
<gene>
    <name evidence="8" type="ORF">E3N88_41873</name>
</gene>
<dbReference type="Pfam" id="PF00892">
    <property type="entry name" value="EamA"/>
    <property type="match status" value="2"/>
</dbReference>
<evidence type="ECO:0000256" key="6">
    <source>
        <dbReference type="RuleBase" id="RU363077"/>
    </source>
</evidence>
<evidence type="ECO:0000256" key="4">
    <source>
        <dbReference type="ARBA" id="ARBA00022989"/>
    </source>
</evidence>
<dbReference type="AlphaFoldDB" id="A0A5N6LK80"/>
<reference evidence="8 9" key="1">
    <citation type="submission" date="2019-05" db="EMBL/GenBank/DDBJ databases">
        <title>Mikania micrantha, genome provides insights into the molecular mechanism of rapid growth.</title>
        <authorList>
            <person name="Liu B."/>
        </authorList>
    </citation>
    <scope>NUCLEOTIDE SEQUENCE [LARGE SCALE GENOMIC DNA]</scope>
    <source>
        <strain evidence="8">NLD-2019</strain>
        <tissue evidence="8">Leaf</tissue>
    </source>
</reference>
<feature type="domain" description="EamA" evidence="7">
    <location>
        <begin position="17"/>
        <end position="148"/>
    </location>
</feature>
<keyword evidence="5 6" id="KW-0472">Membrane</keyword>
<organism evidence="8 9">
    <name type="scientific">Mikania micrantha</name>
    <name type="common">bitter vine</name>
    <dbReference type="NCBI Taxonomy" id="192012"/>
    <lineage>
        <taxon>Eukaryota</taxon>
        <taxon>Viridiplantae</taxon>
        <taxon>Streptophyta</taxon>
        <taxon>Embryophyta</taxon>
        <taxon>Tracheophyta</taxon>
        <taxon>Spermatophyta</taxon>
        <taxon>Magnoliopsida</taxon>
        <taxon>eudicotyledons</taxon>
        <taxon>Gunneridae</taxon>
        <taxon>Pentapetalae</taxon>
        <taxon>asterids</taxon>
        <taxon>campanulids</taxon>
        <taxon>Asterales</taxon>
        <taxon>Asteraceae</taxon>
        <taxon>Asteroideae</taxon>
        <taxon>Heliantheae alliance</taxon>
        <taxon>Eupatorieae</taxon>
        <taxon>Mikania</taxon>
    </lineage>
</organism>
<evidence type="ECO:0000313" key="9">
    <source>
        <dbReference type="Proteomes" id="UP000326396"/>
    </source>
</evidence>
<evidence type="ECO:0000313" key="8">
    <source>
        <dbReference type="EMBL" id="KAD2080486.1"/>
    </source>
</evidence>
<dbReference type="GO" id="GO:0022857">
    <property type="term" value="F:transmembrane transporter activity"/>
    <property type="evidence" value="ECO:0007669"/>
    <property type="project" value="InterPro"/>
</dbReference>
<dbReference type="OrthoDB" id="1728340at2759"/>
<keyword evidence="9" id="KW-1185">Reference proteome</keyword>
<protein>
    <recommendedName>
        <fullName evidence="6">WAT1-related protein</fullName>
    </recommendedName>
</protein>
<feature type="transmembrane region" description="Helical" evidence="6">
    <location>
        <begin position="249"/>
        <end position="269"/>
    </location>
</feature>
<sequence>MGDVRWSWVDDVVPFVAMFILTCLDMSLLTLVKAAMNHGLGSIAYVVYHNSLGTFILFPIFVFRMFRRVERPPLGFHILLRFFVLGLLGLCLFQVLVYVGVNYSSPTLASAITNLIPGNTFLFALIFRMEKLHTRSLTSVAKLLGAIIATTGAMVFTLYQGPKLFATIPSPVNDPFVLSQPLSWVLGGVIIFIATTFRSIWIVLQSATAMEYPDQNTMVFFYCLFGTIQCIALSPFLEPSPSAWVLQPGVGMIAVVLGALYSTAFHSNVETWCLKKKGPVFVAMFSPLSIVIGVILGVTFLGDSLHLGSAIGTAMIAAGFYFVMWGQAKEKNKQLVEVIEENLVVADEAGSSDQNIPLLNESKC</sequence>
<comment type="subcellular location">
    <subcellularLocation>
        <location evidence="1 6">Membrane</location>
        <topology evidence="1 6">Multi-pass membrane protein</topology>
    </subcellularLocation>
</comment>
<proteinExistence type="inferred from homology"/>
<feature type="transmembrane region" description="Helical" evidence="6">
    <location>
        <begin position="107"/>
        <end position="127"/>
    </location>
</feature>
<feature type="transmembrane region" description="Helical" evidence="6">
    <location>
        <begin position="181"/>
        <end position="204"/>
    </location>
</feature>
<feature type="transmembrane region" description="Helical" evidence="6">
    <location>
        <begin position="307"/>
        <end position="325"/>
    </location>
</feature>
<dbReference type="Proteomes" id="UP000326396">
    <property type="component" value="Unassembled WGS sequence"/>
</dbReference>
<keyword evidence="4 6" id="KW-1133">Transmembrane helix</keyword>
<dbReference type="InterPro" id="IPR037185">
    <property type="entry name" value="EmrE-like"/>
</dbReference>
<dbReference type="InterPro" id="IPR000620">
    <property type="entry name" value="EamA_dom"/>
</dbReference>
<feature type="transmembrane region" description="Helical" evidence="6">
    <location>
        <begin position="139"/>
        <end position="161"/>
    </location>
</feature>
<feature type="transmembrane region" description="Helical" evidence="6">
    <location>
        <begin position="43"/>
        <end position="66"/>
    </location>
</feature>
<evidence type="ECO:0000259" key="7">
    <source>
        <dbReference type="Pfam" id="PF00892"/>
    </source>
</evidence>
<accession>A0A5N6LK80</accession>
<dbReference type="EMBL" id="SZYD01000193">
    <property type="protein sequence ID" value="KAD2080486.1"/>
    <property type="molecule type" value="Genomic_DNA"/>
</dbReference>
<name>A0A5N6LK80_9ASTR</name>
<evidence type="ECO:0000256" key="1">
    <source>
        <dbReference type="ARBA" id="ARBA00004141"/>
    </source>
</evidence>
<evidence type="ECO:0000256" key="5">
    <source>
        <dbReference type="ARBA" id="ARBA00023136"/>
    </source>
</evidence>
<dbReference type="SUPFAM" id="SSF103481">
    <property type="entry name" value="Multidrug resistance efflux transporter EmrE"/>
    <property type="match status" value="2"/>
</dbReference>
<feature type="transmembrane region" description="Helical" evidence="6">
    <location>
        <begin position="12"/>
        <end position="31"/>
    </location>
</feature>
<feature type="transmembrane region" description="Helical" evidence="6">
    <location>
        <begin position="216"/>
        <end position="237"/>
    </location>
</feature>
<evidence type="ECO:0000256" key="3">
    <source>
        <dbReference type="ARBA" id="ARBA00022692"/>
    </source>
</evidence>
<comment type="similarity">
    <text evidence="2 6">Belongs to the drug/metabolite transporter (DMT) superfamily. Plant drug/metabolite exporter (P-DME) (TC 2.A.7.4) family.</text>
</comment>
<comment type="caution">
    <text evidence="8">The sequence shown here is derived from an EMBL/GenBank/DDBJ whole genome shotgun (WGS) entry which is preliminary data.</text>
</comment>
<feature type="transmembrane region" description="Helical" evidence="6">
    <location>
        <begin position="78"/>
        <end position="101"/>
    </location>
</feature>
<feature type="domain" description="EamA" evidence="7">
    <location>
        <begin position="187"/>
        <end position="324"/>
    </location>
</feature>
<dbReference type="GO" id="GO:0016020">
    <property type="term" value="C:membrane"/>
    <property type="evidence" value="ECO:0007669"/>
    <property type="project" value="UniProtKB-SubCell"/>
</dbReference>